<dbReference type="InterPro" id="IPR055348">
    <property type="entry name" value="DctQ"/>
</dbReference>
<keyword evidence="4 9" id="KW-0997">Cell inner membrane</keyword>
<sequence length="164" mass="17605">MSETVVTLVQPRNALRRRALAVVEAAAIILLIALVVLVLCNSIGRYLFSRPLPWSEEVVRSLLMWLGGLGITVAALRNGLISCAIWTSRLGAVAQKRLRVAQNLFGIATMAALGYFAWQYLGIFGADRSPLLGIPKAVPISGIIGCALGMSFAFVIDLIAPEDL</sequence>
<dbReference type="RefSeq" id="WP_062228497.1">
    <property type="nucleotide sequence ID" value="NZ_BBWR01000012.1"/>
</dbReference>
<dbReference type="Pfam" id="PF04290">
    <property type="entry name" value="DctQ"/>
    <property type="match status" value="1"/>
</dbReference>
<feature type="transmembrane region" description="Helical" evidence="9">
    <location>
        <begin position="138"/>
        <end position="160"/>
    </location>
</feature>
<proteinExistence type="inferred from homology"/>
<evidence type="ECO:0000256" key="1">
    <source>
        <dbReference type="ARBA" id="ARBA00004429"/>
    </source>
</evidence>
<evidence type="ECO:0000256" key="2">
    <source>
        <dbReference type="ARBA" id="ARBA00022448"/>
    </source>
</evidence>
<organism evidence="11">
    <name type="scientific">Aureimonas frigidaquae</name>
    <dbReference type="NCBI Taxonomy" id="424757"/>
    <lineage>
        <taxon>Bacteria</taxon>
        <taxon>Pseudomonadati</taxon>
        <taxon>Pseudomonadota</taxon>
        <taxon>Alphaproteobacteria</taxon>
        <taxon>Hyphomicrobiales</taxon>
        <taxon>Aurantimonadaceae</taxon>
        <taxon>Aureimonas</taxon>
    </lineage>
</organism>
<feature type="transmembrane region" description="Helical" evidence="9">
    <location>
        <begin position="64"/>
        <end position="88"/>
    </location>
</feature>
<dbReference type="PANTHER" id="PTHR35011">
    <property type="entry name" value="2,3-DIKETO-L-GULONATE TRAP TRANSPORTER SMALL PERMEASE PROTEIN YIAM"/>
    <property type="match status" value="1"/>
</dbReference>
<dbReference type="PANTHER" id="PTHR35011:SF2">
    <property type="entry name" value="2,3-DIKETO-L-GULONATE TRAP TRANSPORTER SMALL PERMEASE PROTEIN YIAM"/>
    <property type="match status" value="1"/>
</dbReference>
<comment type="function">
    <text evidence="9">Part of the tripartite ATP-independent periplasmic (TRAP) transport system.</text>
</comment>
<keyword evidence="2 9" id="KW-0813">Transport</keyword>
<accession>A0A0P0Z0F2</accession>
<keyword evidence="6 9" id="KW-1133">Transmembrane helix</keyword>
<evidence type="ECO:0000256" key="7">
    <source>
        <dbReference type="ARBA" id="ARBA00023136"/>
    </source>
</evidence>
<dbReference type="InterPro" id="IPR007387">
    <property type="entry name" value="TRAP_DctQ"/>
</dbReference>
<dbReference type="GO" id="GO:0022857">
    <property type="term" value="F:transmembrane transporter activity"/>
    <property type="evidence" value="ECO:0007669"/>
    <property type="project" value="UniProtKB-UniRule"/>
</dbReference>
<dbReference type="GO" id="GO:0015740">
    <property type="term" value="P:C4-dicarboxylate transport"/>
    <property type="evidence" value="ECO:0007669"/>
    <property type="project" value="TreeGrafter"/>
</dbReference>
<comment type="similarity">
    <text evidence="8 9">Belongs to the TRAP transporter small permease family.</text>
</comment>
<evidence type="ECO:0000256" key="4">
    <source>
        <dbReference type="ARBA" id="ARBA00022519"/>
    </source>
</evidence>
<evidence type="ECO:0000313" key="11">
    <source>
        <dbReference type="EMBL" id="BAT27444.1"/>
    </source>
</evidence>
<name>A0A0P0Z0F2_9HYPH</name>
<feature type="domain" description="Tripartite ATP-independent periplasmic transporters DctQ component" evidence="10">
    <location>
        <begin position="34"/>
        <end position="157"/>
    </location>
</feature>
<evidence type="ECO:0000256" key="5">
    <source>
        <dbReference type="ARBA" id="ARBA00022692"/>
    </source>
</evidence>
<evidence type="ECO:0000256" key="3">
    <source>
        <dbReference type="ARBA" id="ARBA00022475"/>
    </source>
</evidence>
<keyword evidence="7 9" id="KW-0472">Membrane</keyword>
<feature type="transmembrane region" description="Helical" evidence="9">
    <location>
        <begin position="20"/>
        <end position="44"/>
    </location>
</feature>
<keyword evidence="3" id="KW-1003">Cell membrane</keyword>
<comment type="subcellular location">
    <subcellularLocation>
        <location evidence="1 9">Cell inner membrane</location>
        <topology evidence="1 9">Multi-pass membrane protein</topology>
    </subcellularLocation>
</comment>
<comment type="subunit">
    <text evidence="9">The complex comprises the extracytoplasmic solute receptor protein and the two transmembrane proteins.</text>
</comment>
<evidence type="ECO:0000259" key="10">
    <source>
        <dbReference type="Pfam" id="PF04290"/>
    </source>
</evidence>
<evidence type="ECO:0000256" key="8">
    <source>
        <dbReference type="ARBA" id="ARBA00038436"/>
    </source>
</evidence>
<feature type="transmembrane region" description="Helical" evidence="9">
    <location>
        <begin position="100"/>
        <end position="118"/>
    </location>
</feature>
<evidence type="ECO:0000256" key="9">
    <source>
        <dbReference type="RuleBase" id="RU369079"/>
    </source>
</evidence>
<protein>
    <recommendedName>
        <fullName evidence="9">TRAP transporter small permease protein</fullName>
    </recommendedName>
</protein>
<keyword evidence="5 9" id="KW-0812">Transmembrane</keyword>
<dbReference type="EMBL" id="LC066375">
    <property type="protein sequence ID" value="BAT27444.1"/>
    <property type="molecule type" value="Genomic_DNA"/>
</dbReference>
<reference evidence="11" key="1">
    <citation type="journal article" date="2015" name="Proc. Natl. Acad. Sci. U.S.A.">
        <title>Bacterial clade with the ribosomal RNA operon on a small plasmid rather than the chromosome.</title>
        <authorList>
            <person name="Anda M."/>
            <person name="Ohtsubo Y."/>
            <person name="Okubo T."/>
            <person name="Sugawara M."/>
            <person name="Nagata Y."/>
            <person name="Tsuda M."/>
            <person name="Minamisawa K."/>
            <person name="Mitsui H."/>
        </authorList>
    </citation>
    <scope>NUCLEOTIDE SEQUENCE</scope>
    <source>
        <strain evidence="11">JCM 14755</strain>
    </source>
</reference>
<evidence type="ECO:0000256" key="6">
    <source>
        <dbReference type="ARBA" id="ARBA00022989"/>
    </source>
</evidence>
<dbReference type="GO" id="GO:0005886">
    <property type="term" value="C:plasma membrane"/>
    <property type="evidence" value="ECO:0007669"/>
    <property type="project" value="UniProtKB-SubCell"/>
</dbReference>
<dbReference type="AlphaFoldDB" id="A0A0P0Z0F2"/>